<dbReference type="PROSITE" id="PS00211">
    <property type="entry name" value="ABC_TRANSPORTER_1"/>
    <property type="match status" value="1"/>
</dbReference>
<evidence type="ECO:0000256" key="4">
    <source>
        <dbReference type="ARBA" id="ARBA00022840"/>
    </source>
</evidence>
<keyword evidence="2" id="KW-0813">Transport</keyword>
<keyword evidence="8" id="KW-1185">Reference proteome</keyword>
<dbReference type="Pfam" id="PF00005">
    <property type="entry name" value="ABC_tran"/>
    <property type="match status" value="1"/>
</dbReference>
<evidence type="ECO:0000256" key="1">
    <source>
        <dbReference type="ARBA" id="ARBA00005417"/>
    </source>
</evidence>
<dbReference type="InterPro" id="IPR027417">
    <property type="entry name" value="P-loop_NTPase"/>
</dbReference>
<evidence type="ECO:0000256" key="3">
    <source>
        <dbReference type="ARBA" id="ARBA00022741"/>
    </source>
</evidence>
<organism evidence="7 8">
    <name type="scientific">Paenibacillus residui</name>
    <dbReference type="NCBI Taxonomy" id="629724"/>
    <lineage>
        <taxon>Bacteria</taxon>
        <taxon>Bacillati</taxon>
        <taxon>Bacillota</taxon>
        <taxon>Bacilli</taxon>
        <taxon>Bacillales</taxon>
        <taxon>Paenibacillaceae</taxon>
        <taxon>Paenibacillus</taxon>
    </lineage>
</organism>
<dbReference type="CDD" id="cd03220">
    <property type="entry name" value="ABC_KpsT_Wzt"/>
    <property type="match status" value="1"/>
</dbReference>
<sequence length="244" mass="27309">MNDIAIKLENVSMKYRMASEKISSIKYYFIQKMRKKISYVDFHALNNINFEIYKGEVFGIVGLNGAGKSTLLKIIAGILKPTSGKVTKNGAIAPLIELGAGFNGELSGLENIYLNGLVLGYSKKFIQEKVDEIIEFSELEQFIHTPLKNYSSGMRARLGFSIATIVQPEILIVDEVLSVGDHKFKEKSENKMMSMINGGATVLFVSHSLGQVEKLCNRVAWLEKGQIREIGEPQPIIERFKNEK</sequence>
<keyword evidence="3" id="KW-0547">Nucleotide-binding</keyword>
<dbReference type="InterPro" id="IPR017871">
    <property type="entry name" value="ABC_transporter-like_CS"/>
</dbReference>
<dbReference type="GO" id="GO:0005524">
    <property type="term" value="F:ATP binding"/>
    <property type="evidence" value="ECO:0007669"/>
    <property type="project" value="UniProtKB-KW"/>
</dbReference>
<keyword evidence="4 7" id="KW-0067">ATP-binding</keyword>
<dbReference type="SUPFAM" id="SSF52540">
    <property type="entry name" value="P-loop containing nucleoside triphosphate hydrolases"/>
    <property type="match status" value="1"/>
</dbReference>
<dbReference type="PROSITE" id="PS50893">
    <property type="entry name" value="ABC_TRANSPORTER_2"/>
    <property type="match status" value="1"/>
</dbReference>
<evidence type="ECO:0000256" key="2">
    <source>
        <dbReference type="ARBA" id="ARBA00022448"/>
    </source>
</evidence>
<keyword evidence="5" id="KW-1278">Translocase</keyword>
<reference evidence="8" key="1">
    <citation type="journal article" date="2019" name="Int. J. Syst. Evol. Microbiol.">
        <title>The Global Catalogue of Microorganisms (GCM) 10K type strain sequencing project: providing services to taxonomists for standard genome sequencing and annotation.</title>
        <authorList>
            <consortium name="The Broad Institute Genomics Platform"/>
            <consortium name="The Broad Institute Genome Sequencing Center for Infectious Disease"/>
            <person name="Wu L."/>
            <person name="Ma J."/>
        </authorList>
    </citation>
    <scope>NUCLEOTIDE SEQUENCE [LARGE SCALE GENOMIC DNA]</scope>
    <source>
        <strain evidence="8">CCUG 57263</strain>
    </source>
</reference>
<evidence type="ECO:0000313" key="7">
    <source>
        <dbReference type="EMBL" id="MFD0869525.1"/>
    </source>
</evidence>
<accession>A0ABW3DBX6</accession>
<comment type="caution">
    <text evidence="7">The sequence shown here is derived from an EMBL/GenBank/DDBJ whole genome shotgun (WGS) entry which is preliminary data.</text>
</comment>
<evidence type="ECO:0000259" key="6">
    <source>
        <dbReference type="PROSITE" id="PS50893"/>
    </source>
</evidence>
<dbReference type="Proteomes" id="UP001597120">
    <property type="component" value="Unassembled WGS sequence"/>
</dbReference>
<name>A0ABW3DBX6_9BACL</name>
<dbReference type="RefSeq" id="WP_379287939.1">
    <property type="nucleotide sequence ID" value="NZ_JBHTIU010000031.1"/>
</dbReference>
<dbReference type="PANTHER" id="PTHR46743:SF2">
    <property type="entry name" value="TEICHOIC ACIDS EXPORT ATP-BINDING PROTEIN TAGH"/>
    <property type="match status" value="1"/>
</dbReference>
<proteinExistence type="inferred from homology"/>
<protein>
    <submittedName>
        <fullName evidence="7">ABC transporter ATP-binding protein</fullName>
    </submittedName>
</protein>
<dbReference type="InterPro" id="IPR003439">
    <property type="entry name" value="ABC_transporter-like_ATP-bd"/>
</dbReference>
<dbReference type="InterPro" id="IPR015860">
    <property type="entry name" value="ABC_transpr_TagH-like"/>
</dbReference>
<evidence type="ECO:0000256" key="5">
    <source>
        <dbReference type="ARBA" id="ARBA00022967"/>
    </source>
</evidence>
<dbReference type="EMBL" id="JBHTIU010000031">
    <property type="protein sequence ID" value="MFD0869525.1"/>
    <property type="molecule type" value="Genomic_DNA"/>
</dbReference>
<dbReference type="InterPro" id="IPR003593">
    <property type="entry name" value="AAA+_ATPase"/>
</dbReference>
<dbReference type="InterPro" id="IPR050683">
    <property type="entry name" value="Bact_Polysacc_Export_ATP-bd"/>
</dbReference>
<comment type="similarity">
    <text evidence="1">Belongs to the ABC transporter superfamily.</text>
</comment>
<dbReference type="PANTHER" id="PTHR46743">
    <property type="entry name" value="TEICHOIC ACIDS EXPORT ATP-BINDING PROTEIN TAGH"/>
    <property type="match status" value="1"/>
</dbReference>
<dbReference type="Gene3D" id="3.40.50.300">
    <property type="entry name" value="P-loop containing nucleotide triphosphate hydrolases"/>
    <property type="match status" value="1"/>
</dbReference>
<evidence type="ECO:0000313" key="8">
    <source>
        <dbReference type="Proteomes" id="UP001597120"/>
    </source>
</evidence>
<dbReference type="SMART" id="SM00382">
    <property type="entry name" value="AAA"/>
    <property type="match status" value="1"/>
</dbReference>
<gene>
    <name evidence="7" type="ORF">ACFQ03_10220</name>
</gene>
<feature type="domain" description="ABC transporter" evidence="6">
    <location>
        <begin position="25"/>
        <end position="244"/>
    </location>
</feature>